<proteinExistence type="predicted"/>
<feature type="region of interest" description="Disordered" evidence="5">
    <location>
        <begin position="1449"/>
        <end position="1472"/>
    </location>
</feature>
<dbReference type="Pfam" id="PF12031">
    <property type="entry name" value="BAF250_C"/>
    <property type="match status" value="1"/>
</dbReference>
<dbReference type="Gene3D" id="1.25.10.10">
    <property type="entry name" value="Leucine-rich Repeat Variant"/>
    <property type="match status" value="1"/>
</dbReference>
<feature type="compositionally biased region" description="Pro residues" evidence="5">
    <location>
        <begin position="564"/>
        <end position="575"/>
    </location>
</feature>
<feature type="compositionally biased region" description="Polar residues" evidence="5">
    <location>
        <begin position="87"/>
        <end position="103"/>
    </location>
</feature>
<protein>
    <submittedName>
        <fullName evidence="7">Trithorax group protein osa</fullName>
    </submittedName>
</protein>
<feature type="compositionally biased region" description="Polar residues" evidence="5">
    <location>
        <begin position="881"/>
        <end position="894"/>
    </location>
</feature>
<evidence type="ECO:0000259" key="6">
    <source>
        <dbReference type="PROSITE" id="PS51011"/>
    </source>
</evidence>
<feature type="region of interest" description="Disordered" evidence="5">
    <location>
        <begin position="1"/>
        <end position="177"/>
    </location>
</feature>
<evidence type="ECO:0000256" key="2">
    <source>
        <dbReference type="ARBA" id="ARBA00022553"/>
    </source>
</evidence>
<evidence type="ECO:0000256" key="4">
    <source>
        <dbReference type="ARBA" id="ARBA00023242"/>
    </source>
</evidence>
<dbReference type="GO" id="GO:0035060">
    <property type="term" value="C:brahma complex"/>
    <property type="evidence" value="ECO:0007669"/>
    <property type="project" value="InterPro"/>
</dbReference>
<name>A0A087T1G5_STEMI</name>
<dbReference type="SUPFAM" id="SSF46774">
    <property type="entry name" value="ARID-like"/>
    <property type="match status" value="1"/>
</dbReference>
<feature type="compositionally biased region" description="Polar residues" evidence="5">
    <location>
        <begin position="249"/>
        <end position="258"/>
    </location>
</feature>
<dbReference type="InterPro" id="IPR036431">
    <property type="entry name" value="ARID_dom_sf"/>
</dbReference>
<dbReference type="CDD" id="cd16865">
    <property type="entry name" value="ARID_ARID1A-like"/>
    <property type="match status" value="1"/>
</dbReference>
<feature type="region of interest" description="Disordered" evidence="5">
    <location>
        <begin position="1721"/>
        <end position="1743"/>
    </location>
</feature>
<dbReference type="GO" id="GO:0031491">
    <property type="term" value="F:nucleosome binding"/>
    <property type="evidence" value="ECO:0007669"/>
    <property type="project" value="TreeGrafter"/>
</dbReference>
<dbReference type="SMART" id="SM01014">
    <property type="entry name" value="ARID"/>
    <property type="match status" value="1"/>
</dbReference>
<dbReference type="GO" id="GO:0016514">
    <property type="term" value="C:SWI/SNF complex"/>
    <property type="evidence" value="ECO:0007669"/>
    <property type="project" value="InterPro"/>
</dbReference>
<dbReference type="OrthoDB" id="8709537at2759"/>
<feature type="region of interest" description="Disordered" evidence="5">
    <location>
        <begin position="538"/>
        <end position="972"/>
    </location>
</feature>
<dbReference type="GO" id="GO:0045893">
    <property type="term" value="P:positive regulation of DNA-templated transcription"/>
    <property type="evidence" value="ECO:0007669"/>
    <property type="project" value="TreeGrafter"/>
</dbReference>
<feature type="compositionally biased region" description="Polar residues" evidence="5">
    <location>
        <begin position="18"/>
        <end position="30"/>
    </location>
</feature>
<reference evidence="7 8" key="1">
    <citation type="submission" date="2013-11" db="EMBL/GenBank/DDBJ databases">
        <title>Genome sequencing of Stegodyphus mimosarum.</title>
        <authorList>
            <person name="Bechsgaard J."/>
        </authorList>
    </citation>
    <scope>NUCLEOTIDE SEQUENCE [LARGE SCALE GENOMIC DNA]</scope>
</reference>
<feature type="compositionally biased region" description="Basic and acidic residues" evidence="5">
    <location>
        <begin position="1345"/>
        <end position="1365"/>
    </location>
</feature>
<dbReference type="GO" id="GO:0006357">
    <property type="term" value="P:regulation of transcription by RNA polymerase II"/>
    <property type="evidence" value="ECO:0007669"/>
    <property type="project" value="TreeGrafter"/>
</dbReference>
<feature type="compositionally biased region" description="Polar residues" evidence="5">
    <location>
        <begin position="1275"/>
        <end position="1290"/>
    </location>
</feature>
<feature type="compositionally biased region" description="Low complexity" evidence="5">
    <location>
        <begin position="345"/>
        <end position="355"/>
    </location>
</feature>
<dbReference type="EMBL" id="KK112964">
    <property type="protein sequence ID" value="KFM58954.1"/>
    <property type="molecule type" value="Genomic_DNA"/>
</dbReference>
<feature type="compositionally biased region" description="Polar residues" evidence="5">
    <location>
        <begin position="817"/>
        <end position="829"/>
    </location>
</feature>
<dbReference type="InterPro" id="IPR011989">
    <property type="entry name" value="ARM-like"/>
</dbReference>
<dbReference type="GO" id="GO:0005654">
    <property type="term" value="C:nucleoplasm"/>
    <property type="evidence" value="ECO:0007669"/>
    <property type="project" value="TreeGrafter"/>
</dbReference>
<keyword evidence="2" id="KW-0597">Phosphoprotein</keyword>
<dbReference type="InterPro" id="IPR001606">
    <property type="entry name" value="ARID_dom"/>
</dbReference>
<dbReference type="InterPro" id="IPR021906">
    <property type="entry name" value="BAF250/Osa"/>
</dbReference>
<feature type="compositionally biased region" description="Low complexity" evidence="5">
    <location>
        <begin position="623"/>
        <end position="647"/>
    </location>
</feature>
<feature type="compositionally biased region" description="Pro residues" evidence="5">
    <location>
        <begin position="903"/>
        <end position="912"/>
    </location>
</feature>
<feature type="non-terminal residue" evidence="7">
    <location>
        <position position="1743"/>
    </location>
</feature>
<dbReference type="GO" id="GO:0003677">
    <property type="term" value="F:DNA binding"/>
    <property type="evidence" value="ECO:0007669"/>
    <property type="project" value="InterPro"/>
</dbReference>
<keyword evidence="3" id="KW-0156">Chromatin regulator</keyword>
<feature type="compositionally biased region" description="Polar residues" evidence="5">
    <location>
        <begin position="648"/>
        <end position="696"/>
    </location>
</feature>
<evidence type="ECO:0000256" key="1">
    <source>
        <dbReference type="ARBA" id="ARBA00004123"/>
    </source>
</evidence>
<feature type="compositionally biased region" description="Polar residues" evidence="5">
    <location>
        <begin position="742"/>
        <end position="752"/>
    </location>
</feature>
<feature type="compositionally biased region" description="Low complexity" evidence="5">
    <location>
        <begin position="293"/>
        <end position="317"/>
    </location>
</feature>
<evidence type="ECO:0000256" key="5">
    <source>
        <dbReference type="SAM" id="MobiDB-lite"/>
    </source>
</evidence>
<dbReference type="InterPro" id="IPR033388">
    <property type="entry name" value="BAF250_C"/>
</dbReference>
<sequence>MSPALGQQPNIPMPPRPSSNQSDNSGQVQMPQPPMTAQGYNQQMAPPAMYGNKMHQNMMGSSSSHMAPYSPQPSAHYPQGGFHRPPSSMSMHSYGNQAQNNYPGPSYPAQSPIPPHRMPTHPSSAPSNYGSPSGTGGYNNSQYSSTGPPSTGYNMNNMMPPPNQYPKAASMPPPTGGAQAAAQAAVIAAAASSGSMRQSPMYLRQHLQQKIYNNYNSAISPVPPGTPGSNGGQDTPMPPPASTPSSQPLNMNQGSLPPSSGALGNASSCDGPMPASMVPAGFTQTSAPSLGIPPTTVTQSISSPVPSVTTVSSPSVPDMMQSQQVRSTLGGPQGPPPPPVMDEGSQASNASASSSLPEERVETPKPNNKPAMSHPPTPNTLPSPGAASMSSFHDEFESVSSPSWPRTPASPVINNQAYDHHPIKRPDGMLKLYDMSDDPDRRLFLDKLIMYQEERGTPLSQCPTISKQPLDLYRLYLATKERGGFVEVMKGKMWKEIAGLIGIGASSSAAYTLRKQYIKHLLPFECKFDRGGIDPGPIISSLESNSRKKNAKNAGGPMMDGYPSPYPGAYPPNTGPHPGMMPGSEYPGPGHHPSYQDSMHHPGSMVNHSGSEGAMDPFSDEMQSSQYSQRHSSSDNYAYSQSNANSNIPPYSGNQPSVPSTSFGYSNTSGQQEPYSDQYSNTMVPPSSEPSYSNRSMVPDPYAPPPGGYPPNRTVGGYPDQESRYEQATAPQSPMIRPPAPSSSVIGPSPQQDPAPYQSHRYPSQPMATRENIPPQQMGSYQGRPPVGPSQYPGPNTQTSGQSPYPAAQPESYRNPEFQNYPSSQQAMYGQNMPPPNKVAPPSSIPGNLYQRDMYGMGPKRHGDYSKTHGPVQDQYHMGNYPQQQSQGPYTDRSQYPYRPSHSVPPPTPGGPPQQGWPRDNRQYSSGQSQYPPNQRENWEISRHGENAPQPGGPGWSRYGGPQSEPYPHHMGPSMGPKMMNRGYVAQNKMAPHSGVGPPPQYSTPSQRKEVIFPPDAVEAVTPLITKRRRLLSKDIIPIDAWRIMMALKSGLLGESTWALDVLTILVHDDATVLYFGLSHLPGLLEVLMDHYRRCLNLIFDLVGDLEVGFMQGFADGATKERSKKWYELDCDLPDPDSAGISTSDALSDDKTMLLDSVNYTYKTRCKKLVRTQEEEALFLFDPDKKWDVHEGFISGSSHWQHGGGEYTGYIQTHFENTERRVRFVRVMKNSVKNKSKDSEAVTAIQKDSKKLKENINCCKKEFIEEEDTEEEESNVTPVNSPKSFTNENNSETKEQKNVESKLKESEKDAMIVDSDSLSNKPTENCDGLPTKESENLNSNVNLKSETEVNQEKPVEEEPKSDFPKIRPVSPTRKRRAIEDLEDESYNRDEPSLCTTSDAQDSLARRCISVSSILRNLSFVPGNDTEMSKHAGFLLVMGRLLLLHHVHSPRKPPQRHYDREEESENSSVADSCSSLNSEHEWWWDMLHIIRENTLVTLANIAGQLDLAPFPEEISFPILDGLMHWVTCPSSYAQDPLPTQPSHSVLSPQRLSLEALSKLSVLESNVDLMMATPPWERIDRFFSLLSKWLSRNEDQVLREFSVVLLSNLSQADSSMARAIALQGTCIPLLITFVEQAEQSALQVANAQGINALRENPELMGTTLDMVRRAAGTLRCLARVPSNRTLFLQHQQRLLALVMSQILDQGVASIIADVLFECSQEDSDEAPSLTNGEKVLSPSAAETAT</sequence>
<dbReference type="SUPFAM" id="SSF48371">
    <property type="entry name" value="ARM repeat"/>
    <property type="match status" value="1"/>
</dbReference>
<keyword evidence="8" id="KW-1185">Reference proteome</keyword>
<feature type="region of interest" description="Disordered" evidence="5">
    <location>
        <begin position="1266"/>
        <end position="1394"/>
    </location>
</feature>
<gene>
    <name evidence="7" type="ORF">X975_12829</name>
</gene>
<dbReference type="InterPro" id="IPR016024">
    <property type="entry name" value="ARM-type_fold"/>
</dbReference>
<evidence type="ECO:0000256" key="3">
    <source>
        <dbReference type="ARBA" id="ARBA00022853"/>
    </source>
</evidence>
<evidence type="ECO:0000313" key="7">
    <source>
        <dbReference type="EMBL" id="KFM58954.1"/>
    </source>
</evidence>
<organism evidence="7 8">
    <name type="scientific">Stegodyphus mimosarum</name>
    <name type="common">African social velvet spider</name>
    <dbReference type="NCBI Taxonomy" id="407821"/>
    <lineage>
        <taxon>Eukaryota</taxon>
        <taxon>Metazoa</taxon>
        <taxon>Ecdysozoa</taxon>
        <taxon>Arthropoda</taxon>
        <taxon>Chelicerata</taxon>
        <taxon>Arachnida</taxon>
        <taxon>Araneae</taxon>
        <taxon>Araneomorphae</taxon>
        <taxon>Entelegynae</taxon>
        <taxon>Eresoidea</taxon>
        <taxon>Eresidae</taxon>
        <taxon>Stegodyphus</taxon>
    </lineage>
</organism>
<dbReference type="PANTHER" id="PTHR12656:SF5">
    <property type="entry name" value="TRITHORAX GROUP PROTEIN OSA"/>
    <property type="match status" value="1"/>
</dbReference>
<dbReference type="GO" id="GO:0071565">
    <property type="term" value="C:nBAF complex"/>
    <property type="evidence" value="ECO:0007669"/>
    <property type="project" value="TreeGrafter"/>
</dbReference>
<feature type="region of interest" description="Disordered" evidence="5">
    <location>
        <begin position="216"/>
        <end position="421"/>
    </location>
</feature>
<feature type="compositionally biased region" description="Basic and acidic residues" evidence="5">
    <location>
        <begin position="1291"/>
        <end position="1311"/>
    </location>
</feature>
<dbReference type="PROSITE" id="PS51011">
    <property type="entry name" value="ARID"/>
    <property type="match status" value="1"/>
</dbReference>
<feature type="compositionally biased region" description="Polar residues" evidence="5">
    <location>
        <begin position="923"/>
        <end position="936"/>
    </location>
</feature>
<dbReference type="Gene3D" id="1.10.150.60">
    <property type="entry name" value="ARID DNA-binding domain"/>
    <property type="match status" value="1"/>
</dbReference>
<feature type="compositionally biased region" description="Polar residues" evidence="5">
    <location>
        <begin position="121"/>
        <end position="153"/>
    </location>
</feature>
<feature type="domain" description="ARID" evidence="6">
    <location>
        <begin position="438"/>
        <end position="529"/>
    </location>
</feature>
<dbReference type="Proteomes" id="UP000054359">
    <property type="component" value="Unassembled WGS sequence"/>
</dbReference>
<dbReference type="Pfam" id="PF01388">
    <property type="entry name" value="ARID"/>
    <property type="match status" value="1"/>
</dbReference>
<feature type="compositionally biased region" description="Polar residues" evidence="5">
    <location>
        <begin position="1"/>
        <end position="10"/>
    </location>
</feature>
<dbReference type="GO" id="GO:0006338">
    <property type="term" value="P:chromatin remodeling"/>
    <property type="evidence" value="ECO:0007669"/>
    <property type="project" value="InterPro"/>
</dbReference>
<dbReference type="OMA" id="CDGYESE"/>
<evidence type="ECO:0000313" key="8">
    <source>
        <dbReference type="Proteomes" id="UP000054359"/>
    </source>
</evidence>
<dbReference type="PANTHER" id="PTHR12656">
    <property type="entry name" value="BRG-1 ASSOCIATED FACTOR 250 BAF250"/>
    <property type="match status" value="1"/>
</dbReference>
<comment type="subcellular location">
    <subcellularLocation>
        <location evidence="1">Nucleus</location>
    </subcellularLocation>
</comment>
<dbReference type="STRING" id="407821.A0A087T1G5"/>
<feature type="compositionally biased region" description="Polar residues" evidence="5">
    <location>
        <begin position="54"/>
        <end position="65"/>
    </location>
</feature>
<feature type="compositionally biased region" description="Basic and acidic residues" evidence="5">
    <location>
        <begin position="937"/>
        <end position="946"/>
    </location>
</feature>
<dbReference type="SMART" id="SM00501">
    <property type="entry name" value="BRIGHT"/>
    <property type="match status" value="1"/>
</dbReference>
<feature type="compositionally biased region" description="Polar residues" evidence="5">
    <location>
        <begin position="793"/>
        <end position="803"/>
    </location>
</feature>
<accession>A0A087T1G5</accession>
<keyword evidence="4" id="KW-0539">Nucleus</keyword>